<keyword evidence="1" id="KW-0812">Transmembrane</keyword>
<feature type="transmembrane region" description="Helical" evidence="1">
    <location>
        <begin position="12"/>
        <end position="30"/>
    </location>
</feature>
<keyword evidence="1" id="KW-0472">Membrane</keyword>
<organism evidence="2 3">
    <name type="scientific">Streptomyces hydrogenans</name>
    <dbReference type="NCBI Taxonomy" id="1873719"/>
    <lineage>
        <taxon>Bacteria</taxon>
        <taxon>Bacillati</taxon>
        <taxon>Actinomycetota</taxon>
        <taxon>Actinomycetes</taxon>
        <taxon>Kitasatosporales</taxon>
        <taxon>Streptomycetaceae</taxon>
        <taxon>Streptomyces</taxon>
    </lineage>
</organism>
<dbReference type="EMBL" id="BNDW01000068">
    <property type="protein sequence ID" value="GHI25157.1"/>
    <property type="molecule type" value="Genomic_DNA"/>
</dbReference>
<sequence>MRFEEMSDRRWRMIWAGWIAYFTAAEYAALKGRNPKAPFSYFMRTTLGIQHSPLHHRAGQVVFGAGIVWLISHLYERGDR</sequence>
<reference evidence="2" key="1">
    <citation type="submission" date="2024-05" db="EMBL/GenBank/DDBJ databases">
        <title>Whole genome shotgun sequence of Streptomyces hydrogenans NBRC 13475.</title>
        <authorList>
            <person name="Komaki H."/>
            <person name="Tamura T."/>
        </authorList>
    </citation>
    <scope>NUCLEOTIDE SEQUENCE</scope>
    <source>
        <strain evidence="2">NBRC 13475</strain>
    </source>
</reference>
<keyword evidence="3" id="KW-1185">Reference proteome</keyword>
<protein>
    <submittedName>
        <fullName evidence="2">Uncharacterized protein</fullName>
    </submittedName>
</protein>
<keyword evidence="1" id="KW-1133">Transmembrane helix</keyword>
<accession>A0ABQ3PJG2</accession>
<comment type="caution">
    <text evidence="2">The sequence shown here is derived from an EMBL/GenBank/DDBJ whole genome shotgun (WGS) entry which is preliminary data.</text>
</comment>
<evidence type="ECO:0000313" key="3">
    <source>
        <dbReference type="Proteomes" id="UP001052739"/>
    </source>
</evidence>
<name>A0ABQ3PJG2_9ACTN</name>
<dbReference type="RefSeq" id="WP_190221407.1">
    <property type="nucleotide sequence ID" value="NZ_BNBS01000001.1"/>
</dbReference>
<gene>
    <name evidence="2" type="ORF">Shyd_65280</name>
</gene>
<dbReference type="Proteomes" id="UP001052739">
    <property type="component" value="Unassembled WGS sequence"/>
</dbReference>
<proteinExistence type="predicted"/>
<feature type="transmembrane region" description="Helical" evidence="1">
    <location>
        <begin position="58"/>
        <end position="75"/>
    </location>
</feature>
<evidence type="ECO:0000256" key="1">
    <source>
        <dbReference type="SAM" id="Phobius"/>
    </source>
</evidence>
<evidence type="ECO:0000313" key="2">
    <source>
        <dbReference type="EMBL" id="GHI25157.1"/>
    </source>
</evidence>